<dbReference type="SUPFAM" id="SSF56112">
    <property type="entry name" value="Protein kinase-like (PK-like)"/>
    <property type="match status" value="1"/>
</dbReference>
<dbReference type="Proteomes" id="UP000008694">
    <property type="component" value="Unassembled WGS sequence"/>
</dbReference>
<accession>D7LVE3</accession>
<dbReference type="PANTHER" id="PTHR48011:SF34">
    <property type="entry name" value="PROTEIN KINASE DOMAIN-CONTAINING PROTEIN"/>
    <property type="match status" value="1"/>
</dbReference>
<organism evidence="4">
    <name type="scientific">Arabidopsis lyrata subsp. lyrata</name>
    <name type="common">Lyre-leaved rock-cress</name>
    <dbReference type="NCBI Taxonomy" id="81972"/>
    <lineage>
        <taxon>Eukaryota</taxon>
        <taxon>Viridiplantae</taxon>
        <taxon>Streptophyta</taxon>
        <taxon>Embryophyta</taxon>
        <taxon>Tracheophyta</taxon>
        <taxon>Spermatophyta</taxon>
        <taxon>Magnoliopsida</taxon>
        <taxon>eudicotyledons</taxon>
        <taxon>Gunneridae</taxon>
        <taxon>Pentapetalae</taxon>
        <taxon>rosids</taxon>
        <taxon>malvids</taxon>
        <taxon>Brassicales</taxon>
        <taxon>Brassicaceae</taxon>
        <taxon>Camelineae</taxon>
        <taxon>Arabidopsis</taxon>
    </lineage>
</organism>
<dbReference type="GO" id="GO:0005524">
    <property type="term" value="F:ATP binding"/>
    <property type="evidence" value="ECO:0007669"/>
    <property type="project" value="UniProtKB-UniRule"/>
</dbReference>
<keyword evidence="1" id="KW-0547">Nucleotide-binding</keyword>
<dbReference type="InterPro" id="IPR000719">
    <property type="entry name" value="Prot_kinase_dom"/>
</dbReference>
<evidence type="ECO:0000313" key="4">
    <source>
        <dbReference type="Proteomes" id="UP000008694"/>
    </source>
</evidence>
<dbReference type="EMBL" id="GL348717">
    <property type="protein sequence ID" value="EFH52618.1"/>
    <property type="molecule type" value="Genomic_DNA"/>
</dbReference>
<keyword evidence="1" id="KW-0067">ATP-binding</keyword>
<name>D7LVE3_ARALL</name>
<proteinExistence type="predicted"/>
<feature type="binding site" evidence="1">
    <location>
        <position position="113"/>
    </location>
    <ligand>
        <name>ATP</name>
        <dbReference type="ChEBI" id="CHEBI:30616"/>
    </ligand>
</feature>
<reference evidence="4" key="1">
    <citation type="journal article" date="2011" name="Nat. Genet.">
        <title>The Arabidopsis lyrata genome sequence and the basis of rapid genome size change.</title>
        <authorList>
            <person name="Hu T.T."/>
            <person name="Pattyn P."/>
            <person name="Bakker E.G."/>
            <person name="Cao J."/>
            <person name="Cheng J.-F."/>
            <person name="Clark R.M."/>
            <person name="Fahlgren N."/>
            <person name="Fawcett J.A."/>
            <person name="Grimwood J."/>
            <person name="Gundlach H."/>
            <person name="Haberer G."/>
            <person name="Hollister J.D."/>
            <person name="Ossowski S."/>
            <person name="Ottilar R.P."/>
            <person name="Salamov A.A."/>
            <person name="Schneeberger K."/>
            <person name="Spannagl M."/>
            <person name="Wang X."/>
            <person name="Yang L."/>
            <person name="Nasrallah M.E."/>
            <person name="Bergelson J."/>
            <person name="Carrington J.C."/>
            <person name="Gaut B.S."/>
            <person name="Schmutz J."/>
            <person name="Mayer K.F.X."/>
            <person name="Van de Peer Y."/>
            <person name="Grigoriev I.V."/>
            <person name="Nordborg M."/>
            <person name="Weigel D."/>
            <person name="Guo Y.-L."/>
        </authorList>
    </citation>
    <scope>NUCLEOTIDE SEQUENCE [LARGE SCALE GENOMIC DNA]</scope>
    <source>
        <strain evidence="4">cv. MN47</strain>
    </source>
</reference>
<dbReference type="InterPro" id="IPR052751">
    <property type="entry name" value="Plant_MAPKKK"/>
</dbReference>
<dbReference type="PROSITE" id="PS50011">
    <property type="entry name" value="PROTEIN_KINASE_DOM"/>
    <property type="match status" value="1"/>
</dbReference>
<dbReference type="Pfam" id="PF00069">
    <property type="entry name" value="Pkinase"/>
    <property type="match status" value="1"/>
</dbReference>
<protein>
    <recommendedName>
        <fullName evidence="2">Protein kinase domain-containing protein</fullName>
    </recommendedName>
</protein>
<dbReference type="Gramene" id="fgenesh1_pg.C_scaffold_5002104">
    <property type="protein sequence ID" value="fgenesh1_pg.C_scaffold_5002104"/>
    <property type="gene ID" value="fgenesh1_pg.C_scaffold_5002104"/>
</dbReference>
<dbReference type="HOGENOM" id="CLU_000288_63_23_1"/>
<evidence type="ECO:0000259" key="2">
    <source>
        <dbReference type="PROSITE" id="PS50011"/>
    </source>
</evidence>
<dbReference type="PROSITE" id="PS00107">
    <property type="entry name" value="PROTEIN_KINASE_ATP"/>
    <property type="match status" value="1"/>
</dbReference>
<sequence length="362" mass="40751">MKETRKREYVIKPRVLQNQEDVLKERNWTWKPTDSSGCGITNMKETNDERSNLHNLSTKRQNKTSTLNFVTSMSSSSWMLDATTLPKLGCLGQGHHGYISLVKTPDGLLMAKKTSHRKYSEDLEKELRILHHFNSINFNIVRPTSPIIYYETMPVNVKICSIYMEIAPHGSLEDMMTKAGGRLPENVVGYCTLLILEGLKDLHKDGYVHCDLMPENILIFPTYTHGELCELKLADFGLAKEPNGPNPLDGSLFQGNPEYLAPEAVGPRRIISSAVDMWSLGVMVIEMLGANVGGRNDYLSATLSPMAWDFVRKCKVRDWEDRATAEELLSHPFVNQSIGVPPLEMLPVPHCLTDGVVQGRFF</sequence>
<gene>
    <name evidence="3" type="ORF">ARALYDRAFT_348712</name>
</gene>
<dbReference type="GO" id="GO:0007165">
    <property type="term" value="P:signal transduction"/>
    <property type="evidence" value="ECO:0007669"/>
    <property type="project" value="TreeGrafter"/>
</dbReference>
<dbReference type="InterPro" id="IPR017441">
    <property type="entry name" value="Protein_kinase_ATP_BS"/>
</dbReference>
<dbReference type="eggNOG" id="KOG0198">
    <property type="taxonomic scope" value="Eukaryota"/>
</dbReference>
<dbReference type="GO" id="GO:0004672">
    <property type="term" value="F:protein kinase activity"/>
    <property type="evidence" value="ECO:0007669"/>
    <property type="project" value="InterPro"/>
</dbReference>
<keyword evidence="4" id="KW-1185">Reference proteome</keyword>
<feature type="domain" description="Protein kinase" evidence="2">
    <location>
        <begin position="85"/>
        <end position="334"/>
    </location>
</feature>
<evidence type="ECO:0000256" key="1">
    <source>
        <dbReference type="PROSITE-ProRule" id="PRU10141"/>
    </source>
</evidence>
<evidence type="ECO:0000313" key="3">
    <source>
        <dbReference type="EMBL" id="EFH52618.1"/>
    </source>
</evidence>
<dbReference type="PANTHER" id="PTHR48011">
    <property type="entry name" value="CCR4-NOT TRANSCRIPTIONAL COMPLEX SUBUNIT CAF120-RELATED"/>
    <property type="match status" value="1"/>
</dbReference>
<dbReference type="InterPro" id="IPR011009">
    <property type="entry name" value="Kinase-like_dom_sf"/>
</dbReference>
<dbReference type="Gene3D" id="1.10.510.10">
    <property type="entry name" value="Transferase(Phosphotransferase) domain 1"/>
    <property type="match status" value="1"/>
</dbReference>
<dbReference type="AlphaFoldDB" id="D7LVE3"/>